<keyword evidence="2 6" id="KW-0805">Transcription regulation</keyword>
<dbReference type="PROSITE" id="PS01063">
    <property type="entry name" value="SIGMA70_ECF"/>
    <property type="match status" value="1"/>
</dbReference>
<evidence type="ECO:0000313" key="9">
    <source>
        <dbReference type="EMBL" id="MCD3195104.1"/>
    </source>
</evidence>
<evidence type="ECO:0000256" key="2">
    <source>
        <dbReference type="ARBA" id="ARBA00023015"/>
    </source>
</evidence>
<keyword evidence="4 6" id="KW-0238">DNA-binding</keyword>
<name>A0A9Q3V9W9_CLOBO</name>
<dbReference type="GO" id="GO:0003677">
    <property type="term" value="F:DNA binding"/>
    <property type="evidence" value="ECO:0007669"/>
    <property type="project" value="UniProtKB-KW"/>
</dbReference>
<dbReference type="RefSeq" id="WP_198091178.1">
    <property type="nucleotide sequence ID" value="NZ_JAAMYB010000006.1"/>
</dbReference>
<keyword evidence="3 6" id="KW-0731">Sigma factor</keyword>
<dbReference type="InterPro" id="IPR036388">
    <property type="entry name" value="WH-like_DNA-bd_sf"/>
</dbReference>
<sequence>MDIFNIKLRIKQKQFEKLLNPYLNKLYRIAFSYMKDNSRAEDILQDSILIAYEKFYSLKNNDKFNSWITCILINKCKENLRRNNIIYFEEYNNNSLNISQSPLNQYTNIDTNIDLLNYINGLNDKYKDVIILKYFGDYSIKEISNILEILEGTVKSRLNFSVKKLKEIMNKEGFFYNEL</sequence>
<dbReference type="InterPro" id="IPR013325">
    <property type="entry name" value="RNA_pol_sigma_r2"/>
</dbReference>
<evidence type="ECO:0000256" key="1">
    <source>
        <dbReference type="ARBA" id="ARBA00010641"/>
    </source>
</evidence>
<dbReference type="InterPro" id="IPR013249">
    <property type="entry name" value="RNA_pol_sigma70_r4_t2"/>
</dbReference>
<protein>
    <recommendedName>
        <fullName evidence="6">RNA polymerase sigma factor</fullName>
    </recommendedName>
</protein>
<dbReference type="SUPFAM" id="SSF88659">
    <property type="entry name" value="Sigma3 and sigma4 domains of RNA polymerase sigma factors"/>
    <property type="match status" value="1"/>
</dbReference>
<evidence type="ECO:0000256" key="4">
    <source>
        <dbReference type="ARBA" id="ARBA00023125"/>
    </source>
</evidence>
<dbReference type="InterPro" id="IPR013324">
    <property type="entry name" value="RNA_pol_sigma_r3/r4-like"/>
</dbReference>
<dbReference type="Proteomes" id="UP000813637">
    <property type="component" value="Unassembled WGS sequence"/>
</dbReference>
<dbReference type="GO" id="GO:0006352">
    <property type="term" value="P:DNA-templated transcription initiation"/>
    <property type="evidence" value="ECO:0007669"/>
    <property type="project" value="InterPro"/>
</dbReference>
<dbReference type="NCBIfam" id="TIGR02937">
    <property type="entry name" value="sigma70-ECF"/>
    <property type="match status" value="1"/>
</dbReference>
<evidence type="ECO:0000256" key="5">
    <source>
        <dbReference type="ARBA" id="ARBA00023163"/>
    </source>
</evidence>
<proteinExistence type="inferred from homology"/>
<dbReference type="GO" id="GO:0006950">
    <property type="term" value="P:response to stress"/>
    <property type="evidence" value="ECO:0007669"/>
    <property type="project" value="UniProtKB-ARBA"/>
</dbReference>
<evidence type="ECO:0000259" key="8">
    <source>
        <dbReference type="Pfam" id="PF08281"/>
    </source>
</evidence>
<dbReference type="GO" id="GO:0016987">
    <property type="term" value="F:sigma factor activity"/>
    <property type="evidence" value="ECO:0007669"/>
    <property type="project" value="UniProtKB-KW"/>
</dbReference>
<organism evidence="9 10">
    <name type="scientific">Clostridium botulinum C</name>
    <dbReference type="NCBI Taxonomy" id="36828"/>
    <lineage>
        <taxon>Bacteria</taxon>
        <taxon>Bacillati</taxon>
        <taxon>Bacillota</taxon>
        <taxon>Clostridia</taxon>
        <taxon>Eubacteriales</taxon>
        <taxon>Clostridiaceae</taxon>
        <taxon>Clostridium</taxon>
    </lineage>
</organism>
<evidence type="ECO:0000256" key="3">
    <source>
        <dbReference type="ARBA" id="ARBA00023082"/>
    </source>
</evidence>
<comment type="caution">
    <text evidence="9">The sequence shown here is derived from an EMBL/GenBank/DDBJ whole genome shotgun (WGS) entry which is preliminary data.</text>
</comment>
<accession>A0A9Q3V9W9</accession>
<gene>
    <name evidence="9" type="ORF">G8S53_07370</name>
</gene>
<comment type="similarity">
    <text evidence="1 6">Belongs to the sigma-70 factor family. ECF subfamily.</text>
</comment>
<dbReference type="InterPro" id="IPR039425">
    <property type="entry name" value="RNA_pol_sigma-70-like"/>
</dbReference>
<dbReference type="Pfam" id="PF04542">
    <property type="entry name" value="Sigma70_r2"/>
    <property type="match status" value="1"/>
</dbReference>
<evidence type="ECO:0000256" key="6">
    <source>
        <dbReference type="RuleBase" id="RU000716"/>
    </source>
</evidence>
<feature type="domain" description="RNA polymerase sigma-70 region 2" evidence="7">
    <location>
        <begin position="20"/>
        <end position="84"/>
    </location>
</feature>
<dbReference type="SUPFAM" id="SSF88946">
    <property type="entry name" value="Sigma2 domain of RNA polymerase sigma factors"/>
    <property type="match status" value="1"/>
</dbReference>
<feature type="domain" description="RNA polymerase sigma factor 70 region 4 type 2" evidence="8">
    <location>
        <begin position="115"/>
        <end position="165"/>
    </location>
</feature>
<dbReference type="EMBL" id="JAAMYB010000006">
    <property type="protein sequence ID" value="MCD3195104.1"/>
    <property type="molecule type" value="Genomic_DNA"/>
</dbReference>
<evidence type="ECO:0000259" key="7">
    <source>
        <dbReference type="Pfam" id="PF04542"/>
    </source>
</evidence>
<dbReference type="InterPro" id="IPR014284">
    <property type="entry name" value="RNA_pol_sigma-70_dom"/>
</dbReference>
<dbReference type="Gene3D" id="1.10.10.10">
    <property type="entry name" value="Winged helix-like DNA-binding domain superfamily/Winged helix DNA-binding domain"/>
    <property type="match status" value="1"/>
</dbReference>
<dbReference type="PANTHER" id="PTHR43133">
    <property type="entry name" value="RNA POLYMERASE ECF-TYPE SIGMA FACTO"/>
    <property type="match status" value="1"/>
</dbReference>
<reference evidence="9" key="2">
    <citation type="journal article" date="2021" name="Microorganisms">
        <title>Extensive Genome Exploration of Clostridium botulinum Group III Field Strains.</title>
        <authorList>
            <person name="Fillo S."/>
            <person name="Giordani F."/>
            <person name="Tonon E."/>
            <person name="Drigo I."/>
            <person name="Anselmo A."/>
            <person name="Fortunato A."/>
            <person name="Lista F."/>
            <person name="Bano L."/>
        </authorList>
    </citation>
    <scope>NUCLEOTIDE SEQUENCE</scope>
    <source>
        <strain evidence="9">IZSVe-TV_9877_3_12</strain>
    </source>
</reference>
<dbReference type="InterPro" id="IPR000838">
    <property type="entry name" value="RNA_pol_sigma70_ECF_CS"/>
</dbReference>
<reference evidence="9" key="1">
    <citation type="submission" date="2020-02" db="EMBL/GenBank/DDBJ databases">
        <authorList>
            <person name="Fillo S."/>
            <person name="Giordani F."/>
            <person name="Tonon E."/>
            <person name="Drigo I."/>
            <person name="Anselmo A."/>
            <person name="Fortunato A."/>
            <person name="Bano L."/>
            <person name="Lista F."/>
        </authorList>
    </citation>
    <scope>NUCLEOTIDE SEQUENCE</scope>
    <source>
        <strain evidence="9">IZSVe-TV_9877_3_12</strain>
    </source>
</reference>
<evidence type="ECO:0000313" key="10">
    <source>
        <dbReference type="Proteomes" id="UP000813637"/>
    </source>
</evidence>
<dbReference type="Pfam" id="PF08281">
    <property type="entry name" value="Sigma70_r4_2"/>
    <property type="match status" value="1"/>
</dbReference>
<dbReference type="Gene3D" id="1.10.1740.10">
    <property type="match status" value="1"/>
</dbReference>
<dbReference type="CDD" id="cd06171">
    <property type="entry name" value="Sigma70_r4"/>
    <property type="match status" value="1"/>
</dbReference>
<dbReference type="InterPro" id="IPR007627">
    <property type="entry name" value="RNA_pol_sigma70_r2"/>
</dbReference>
<dbReference type="AlphaFoldDB" id="A0A9Q3V9W9"/>
<keyword evidence="5 6" id="KW-0804">Transcription</keyword>
<dbReference type="PANTHER" id="PTHR43133:SF51">
    <property type="entry name" value="RNA POLYMERASE SIGMA FACTOR"/>
    <property type="match status" value="1"/>
</dbReference>